<gene>
    <name evidence="2" type="ORF">PDESU_05312</name>
</gene>
<feature type="transmembrane region" description="Helical" evidence="1">
    <location>
        <begin position="94"/>
        <end position="112"/>
    </location>
</feature>
<feature type="transmembrane region" description="Helical" evidence="1">
    <location>
        <begin position="67"/>
        <end position="87"/>
    </location>
</feature>
<evidence type="ECO:0000256" key="1">
    <source>
        <dbReference type="SAM" id="Phobius"/>
    </source>
</evidence>
<sequence>MSLQWIAILIGLMATGGGLVGILRPDLVKRFAGLFPRSVVPAWVFTALCCFLGAREAGAMNMGAVDVIKPYIPFMAVGVFGASIYYMKELLAPRALGGFLCLISVPIVKTASQSGQPFFQFLVAIMYFLVIYGIILLMSPWYFRKFFQPFLDNDALFKVVALGKTAVGVALLLLGALVY</sequence>
<organism evidence="2 3">
    <name type="scientific">Pontiella desulfatans</name>
    <dbReference type="NCBI Taxonomy" id="2750659"/>
    <lineage>
        <taxon>Bacteria</taxon>
        <taxon>Pseudomonadati</taxon>
        <taxon>Kiritimatiellota</taxon>
        <taxon>Kiritimatiellia</taxon>
        <taxon>Kiritimatiellales</taxon>
        <taxon>Pontiellaceae</taxon>
        <taxon>Pontiella</taxon>
    </lineage>
</organism>
<proteinExistence type="predicted"/>
<keyword evidence="1" id="KW-0472">Membrane</keyword>
<protein>
    <submittedName>
        <fullName evidence="2">Uncharacterized protein</fullName>
    </submittedName>
</protein>
<name>A0A6C2UBA2_PONDE</name>
<keyword evidence="3" id="KW-1185">Reference proteome</keyword>
<feature type="transmembrane region" description="Helical" evidence="1">
    <location>
        <begin position="118"/>
        <end position="143"/>
    </location>
</feature>
<feature type="transmembrane region" description="Helical" evidence="1">
    <location>
        <begin position="155"/>
        <end position="178"/>
    </location>
</feature>
<dbReference type="AlphaFoldDB" id="A0A6C2UBA2"/>
<dbReference type="RefSeq" id="WP_136082248.1">
    <property type="nucleotide sequence ID" value="NZ_CAAHFG010000004.1"/>
</dbReference>
<keyword evidence="1" id="KW-0812">Transmembrane</keyword>
<reference evidence="2 3" key="1">
    <citation type="submission" date="2019-04" db="EMBL/GenBank/DDBJ databases">
        <authorList>
            <person name="Van Vliet M D."/>
        </authorList>
    </citation>
    <scope>NUCLEOTIDE SEQUENCE [LARGE SCALE GENOMIC DNA]</scope>
    <source>
        <strain evidence="2 3">F1</strain>
    </source>
</reference>
<feature type="transmembrane region" description="Helical" evidence="1">
    <location>
        <begin position="6"/>
        <end position="23"/>
    </location>
</feature>
<feature type="transmembrane region" description="Helical" evidence="1">
    <location>
        <begin position="35"/>
        <end position="55"/>
    </location>
</feature>
<evidence type="ECO:0000313" key="3">
    <source>
        <dbReference type="Proteomes" id="UP000366872"/>
    </source>
</evidence>
<dbReference type="Proteomes" id="UP000366872">
    <property type="component" value="Unassembled WGS sequence"/>
</dbReference>
<dbReference type="EMBL" id="CAAHFG010000004">
    <property type="protein sequence ID" value="VGO16721.1"/>
    <property type="molecule type" value="Genomic_DNA"/>
</dbReference>
<accession>A0A6C2UBA2</accession>
<evidence type="ECO:0000313" key="2">
    <source>
        <dbReference type="EMBL" id="VGO16721.1"/>
    </source>
</evidence>
<keyword evidence="1" id="KW-1133">Transmembrane helix</keyword>